<keyword evidence="2" id="KW-0456">Lyase</keyword>
<dbReference type="GO" id="GO:0016829">
    <property type="term" value="F:lyase activity"/>
    <property type="evidence" value="ECO:0007669"/>
    <property type="project" value="UniProtKB-KW"/>
</dbReference>
<accession>A0ABS2NZ41</accession>
<dbReference type="EMBL" id="JAFBED010000003">
    <property type="protein sequence ID" value="MBM7619884.1"/>
    <property type="molecule type" value="Genomic_DNA"/>
</dbReference>
<organism evidence="2 3">
    <name type="scientific">Sutcliffiella tianshenii</name>
    <dbReference type="NCBI Taxonomy" id="1463404"/>
    <lineage>
        <taxon>Bacteria</taxon>
        <taxon>Bacillati</taxon>
        <taxon>Bacillota</taxon>
        <taxon>Bacilli</taxon>
        <taxon>Bacillales</taxon>
        <taxon>Bacillaceae</taxon>
        <taxon>Sutcliffiella</taxon>
    </lineage>
</organism>
<evidence type="ECO:0000313" key="3">
    <source>
        <dbReference type="Proteomes" id="UP000737402"/>
    </source>
</evidence>
<dbReference type="Proteomes" id="UP000737402">
    <property type="component" value="Unassembled WGS sequence"/>
</dbReference>
<reference evidence="2 3" key="1">
    <citation type="submission" date="2021-01" db="EMBL/GenBank/DDBJ databases">
        <title>Genomic Encyclopedia of Type Strains, Phase IV (KMG-IV): sequencing the most valuable type-strain genomes for metagenomic binning, comparative biology and taxonomic classification.</title>
        <authorList>
            <person name="Goeker M."/>
        </authorList>
    </citation>
    <scope>NUCLEOTIDE SEQUENCE [LARGE SCALE GENOMIC DNA]</scope>
    <source>
        <strain evidence="2 3">DSM 25879</strain>
    </source>
</reference>
<name>A0ABS2NZ41_9BACI</name>
<feature type="domain" description="VOC" evidence="1">
    <location>
        <begin position="4"/>
        <end position="133"/>
    </location>
</feature>
<dbReference type="Gene3D" id="3.10.180.10">
    <property type="entry name" value="2,3-Dihydroxybiphenyl 1,2-Dioxygenase, domain 1"/>
    <property type="match status" value="1"/>
</dbReference>
<dbReference type="PROSITE" id="PS51819">
    <property type="entry name" value="VOC"/>
    <property type="match status" value="1"/>
</dbReference>
<dbReference type="InterPro" id="IPR037523">
    <property type="entry name" value="VOC_core"/>
</dbReference>
<dbReference type="SUPFAM" id="SSF54593">
    <property type="entry name" value="Glyoxalase/Bleomycin resistance protein/Dihydroxybiphenyl dioxygenase"/>
    <property type="match status" value="1"/>
</dbReference>
<gene>
    <name evidence="2" type="ORF">JOC95_001736</name>
</gene>
<dbReference type="InterPro" id="IPR004360">
    <property type="entry name" value="Glyas_Fos-R_dOase_dom"/>
</dbReference>
<dbReference type="InterPro" id="IPR029068">
    <property type="entry name" value="Glyas_Bleomycin-R_OHBP_Dase"/>
</dbReference>
<dbReference type="PANTHER" id="PTHR36503:SF1">
    <property type="entry name" value="BLR2520 PROTEIN"/>
    <property type="match status" value="1"/>
</dbReference>
<protein>
    <submittedName>
        <fullName evidence="2">Lactoylglutathione lyase</fullName>
    </submittedName>
</protein>
<comment type="caution">
    <text evidence="2">The sequence shown here is derived from an EMBL/GenBank/DDBJ whole genome shotgun (WGS) entry which is preliminary data.</text>
</comment>
<evidence type="ECO:0000259" key="1">
    <source>
        <dbReference type="PROSITE" id="PS51819"/>
    </source>
</evidence>
<proteinExistence type="predicted"/>
<sequence length="148" mass="16690">MMNRINLIALGVKDIAASLKFYREIGFEASVRGPEEAPVIVFFKNQGTKLELYPLELLAKDINEENPPALSTGGFPGITLAYNAKSEEEVDGIFHRVKEVEAEIAKAPKKTDWGGYSGYFRDPDGYYWEVAYGADWKFDENDMLIIED</sequence>
<evidence type="ECO:0000313" key="2">
    <source>
        <dbReference type="EMBL" id="MBM7619884.1"/>
    </source>
</evidence>
<dbReference type="PANTHER" id="PTHR36503">
    <property type="entry name" value="BLR2520 PROTEIN"/>
    <property type="match status" value="1"/>
</dbReference>
<dbReference type="Pfam" id="PF00903">
    <property type="entry name" value="Glyoxalase"/>
    <property type="match status" value="1"/>
</dbReference>
<keyword evidence="3" id="KW-1185">Reference proteome</keyword>